<dbReference type="Pfam" id="PF00270">
    <property type="entry name" value="DEAD"/>
    <property type="match status" value="1"/>
</dbReference>
<dbReference type="EC" id="3.6.4.13" evidence="5"/>
<evidence type="ECO:0000256" key="1">
    <source>
        <dbReference type="ARBA" id="ARBA00022741"/>
    </source>
</evidence>
<feature type="compositionally biased region" description="Basic and acidic residues" evidence="6">
    <location>
        <begin position="646"/>
        <end position="675"/>
    </location>
</feature>
<evidence type="ECO:0000256" key="2">
    <source>
        <dbReference type="ARBA" id="ARBA00022801"/>
    </source>
</evidence>
<dbReference type="CDD" id="cd18787">
    <property type="entry name" value="SF2_C_DEAD"/>
    <property type="match status" value="1"/>
</dbReference>
<feature type="compositionally biased region" description="Polar residues" evidence="6">
    <location>
        <begin position="683"/>
        <end position="697"/>
    </location>
</feature>
<comment type="similarity">
    <text evidence="5">Belongs to the DEAD box helicase family.</text>
</comment>
<accession>A0ABR3AGK0</accession>
<feature type="region of interest" description="Disordered" evidence="6">
    <location>
        <begin position="505"/>
        <end position="527"/>
    </location>
</feature>
<gene>
    <name evidence="9" type="ORF">AAF712_000443</name>
</gene>
<evidence type="ECO:0000313" key="10">
    <source>
        <dbReference type="Proteomes" id="UP001437256"/>
    </source>
</evidence>
<feature type="domain" description="Helicase ATP-binding" evidence="7">
    <location>
        <begin position="102"/>
        <end position="308"/>
    </location>
</feature>
<feature type="compositionally biased region" description="Basic and acidic residues" evidence="6">
    <location>
        <begin position="701"/>
        <end position="713"/>
    </location>
</feature>
<dbReference type="InterPro" id="IPR027417">
    <property type="entry name" value="P-loop_NTPase"/>
</dbReference>
<dbReference type="PANTHER" id="PTHR24031">
    <property type="entry name" value="RNA HELICASE"/>
    <property type="match status" value="1"/>
</dbReference>
<sequence length="723" mass="81100">MSFSLLRRAWTGSLTRSIASCRSLRTPSKTCYRSASTATATVSTLEGTQDDSTTTSPTFRTIKDALSTGTYKAVTVQPYKFQNMTQVQEAVLGLLPDLALPHADAKNPRDVMVRARTGTGKTLAFLVPAIEARLNILKEAGKKFMQENGSASDDGMVQQGQRAFARENVGTLILTPTRELALQIAKEAANLTAHHPHFQTHVWIGAMSKGIQMRDFQRLRRDIIVATPGRLRDLIENEPDVKNALMSTRQVIFDEADTMLEIGFRDDIEAIMEHLPPTPERQTFLFSATLSSKVRDIARKHLAKDHTYIDCIKEEDSPVHADIPQYHTVVPSASEQIPHLLRLIAHDQLTHPGSSKVIVFLPTTKMTQLFATVLTQFGRSILPAGNKTQVLEIHSKRPQHTRSKVSEWFRNDKSGASVLVTSDVSARGVDYPGVTRVIQIGIPSSREQYIHRVGRTGRGSKAIQGRGDFVLLPWEVGFVSWQLTDIPIRPITVTELKSQLSSLAEKHDESPDSYVPRSTSPPTRPYGRTQKFAITKFQAPYTPLLEEFERLPTEVGGQLDSEAIRETFLSLVGYYCSKSTELRVSTNVILDGCKSWTKEALAQDEAPHVSPLLLAKLGIADHQKKSFGNRGRYIGPNRGHATPFRPGREKVNRRSEWAYNGRDSREHDEESEQYRPSRYGKGSSFQSGRPSRRTSSFGDRPQFDRPRRERTWDNQRSSQEWSS</sequence>
<dbReference type="InterPro" id="IPR011545">
    <property type="entry name" value="DEAD/DEAH_box_helicase_dom"/>
</dbReference>
<dbReference type="Pfam" id="PF00271">
    <property type="entry name" value="Helicase_C"/>
    <property type="match status" value="1"/>
</dbReference>
<evidence type="ECO:0000259" key="7">
    <source>
        <dbReference type="PROSITE" id="PS51192"/>
    </source>
</evidence>
<dbReference type="PROSITE" id="PS51194">
    <property type="entry name" value="HELICASE_CTER"/>
    <property type="match status" value="1"/>
</dbReference>
<evidence type="ECO:0000313" key="9">
    <source>
        <dbReference type="EMBL" id="KAL0072680.1"/>
    </source>
</evidence>
<reference evidence="9 10" key="1">
    <citation type="submission" date="2024-05" db="EMBL/GenBank/DDBJ databases">
        <title>A draft genome resource for the thread blight pathogen Marasmius tenuissimus strain MS-2.</title>
        <authorList>
            <person name="Yulfo-Soto G.E."/>
            <person name="Baruah I.K."/>
            <person name="Amoako-Attah I."/>
            <person name="Bukari Y."/>
            <person name="Meinhardt L.W."/>
            <person name="Bailey B.A."/>
            <person name="Cohen S.P."/>
        </authorList>
    </citation>
    <scope>NUCLEOTIDE SEQUENCE [LARGE SCALE GENOMIC DNA]</scope>
    <source>
        <strain evidence="9 10">MS-2</strain>
    </source>
</reference>
<comment type="domain">
    <text evidence="5">The Q motif is unique to and characteristic of the DEAD box family of RNA helicases and controls ATP binding and hydrolysis.</text>
</comment>
<evidence type="ECO:0000259" key="8">
    <source>
        <dbReference type="PROSITE" id="PS51194"/>
    </source>
</evidence>
<keyword evidence="4 5" id="KW-0694">RNA-binding</keyword>
<dbReference type="SUPFAM" id="SSF52540">
    <property type="entry name" value="P-loop containing nucleoside triphosphate hydrolases"/>
    <property type="match status" value="1"/>
</dbReference>
<evidence type="ECO:0000256" key="4">
    <source>
        <dbReference type="ARBA" id="ARBA00022884"/>
    </source>
</evidence>
<organism evidence="9 10">
    <name type="scientific">Marasmius tenuissimus</name>
    <dbReference type="NCBI Taxonomy" id="585030"/>
    <lineage>
        <taxon>Eukaryota</taxon>
        <taxon>Fungi</taxon>
        <taxon>Dikarya</taxon>
        <taxon>Basidiomycota</taxon>
        <taxon>Agaricomycotina</taxon>
        <taxon>Agaricomycetes</taxon>
        <taxon>Agaricomycetidae</taxon>
        <taxon>Agaricales</taxon>
        <taxon>Marasmiineae</taxon>
        <taxon>Marasmiaceae</taxon>
        <taxon>Marasmius</taxon>
    </lineage>
</organism>
<feature type="region of interest" description="Disordered" evidence="6">
    <location>
        <begin position="627"/>
        <end position="723"/>
    </location>
</feature>
<evidence type="ECO:0000256" key="5">
    <source>
        <dbReference type="RuleBase" id="RU365068"/>
    </source>
</evidence>
<dbReference type="EMBL" id="JBBXMP010000001">
    <property type="protein sequence ID" value="KAL0072680.1"/>
    <property type="molecule type" value="Genomic_DNA"/>
</dbReference>
<comment type="catalytic activity">
    <reaction evidence="5">
        <text>ATP + H2O = ADP + phosphate + H(+)</text>
        <dbReference type="Rhea" id="RHEA:13065"/>
        <dbReference type="ChEBI" id="CHEBI:15377"/>
        <dbReference type="ChEBI" id="CHEBI:15378"/>
        <dbReference type="ChEBI" id="CHEBI:30616"/>
        <dbReference type="ChEBI" id="CHEBI:43474"/>
        <dbReference type="ChEBI" id="CHEBI:456216"/>
        <dbReference type="EC" id="3.6.4.13"/>
    </reaction>
</comment>
<dbReference type="PROSITE" id="PS51192">
    <property type="entry name" value="HELICASE_ATP_BIND_1"/>
    <property type="match status" value="1"/>
</dbReference>
<dbReference type="InterPro" id="IPR001650">
    <property type="entry name" value="Helicase_C-like"/>
</dbReference>
<keyword evidence="5" id="KW-0347">Helicase</keyword>
<evidence type="ECO:0000256" key="3">
    <source>
        <dbReference type="ARBA" id="ARBA00022840"/>
    </source>
</evidence>
<proteinExistence type="inferred from homology"/>
<comment type="function">
    <text evidence="5">RNA helicase.</text>
</comment>
<keyword evidence="2 5" id="KW-0378">Hydrolase</keyword>
<feature type="domain" description="Helicase C-terminal" evidence="8">
    <location>
        <begin position="336"/>
        <end position="504"/>
    </location>
</feature>
<dbReference type="Proteomes" id="UP001437256">
    <property type="component" value="Unassembled WGS sequence"/>
</dbReference>
<name>A0ABR3AGK0_9AGAR</name>
<feature type="compositionally biased region" description="Polar residues" evidence="6">
    <location>
        <begin position="714"/>
        <end position="723"/>
    </location>
</feature>
<dbReference type="InterPro" id="IPR014001">
    <property type="entry name" value="Helicase_ATP-bd"/>
</dbReference>
<evidence type="ECO:0000256" key="6">
    <source>
        <dbReference type="SAM" id="MobiDB-lite"/>
    </source>
</evidence>
<comment type="caution">
    <text evidence="9">The sequence shown here is derived from an EMBL/GenBank/DDBJ whole genome shotgun (WGS) entry which is preliminary data.</text>
</comment>
<dbReference type="SMART" id="SM00490">
    <property type="entry name" value="HELICc"/>
    <property type="match status" value="1"/>
</dbReference>
<dbReference type="Gene3D" id="3.40.50.300">
    <property type="entry name" value="P-loop containing nucleotide triphosphate hydrolases"/>
    <property type="match status" value="2"/>
</dbReference>
<dbReference type="SMART" id="SM00487">
    <property type="entry name" value="DEXDc"/>
    <property type="match status" value="1"/>
</dbReference>
<protein>
    <recommendedName>
        <fullName evidence="5">ATP-dependent RNA helicase</fullName>
        <ecNumber evidence="5">3.6.4.13</ecNumber>
    </recommendedName>
</protein>
<keyword evidence="10" id="KW-1185">Reference proteome</keyword>
<keyword evidence="3 5" id="KW-0067">ATP-binding</keyword>
<keyword evidence="1 5" id="KW-0547">Nucleotide-binding</keyword>